<dbReference type="InterPro" id="IPR054686">
    <property type="entry name" value="GSU3473-like"/>
</dbReference>
<dbReference type="RefSeq" id="WP_072910215.1">
    <property type="nucleotide sequence ID" value="NZ_FQZT01000035.1"/>
</dbReference>
<dbReference type="EMBL" id="FQZT01000035">
    <property type="protein sequence ID" value="SHJ99818.1"/>
    <property type="molecule type" value="Genomic_DNA"/>
</dbReference>
<dbReference type="STRING" id="1122189.SAMN02745165_03722"/>
<name>A0A1M6NVZ5_MALRU</name>
<dbReference type="OrthoDB" id="5405882at2"/>
<organism evidence="1 2">
    <name type="scientific">Malonomonas rubra DSM 5091</name>
    <dbReference type="NCBI Taxonomy" id="1122189"/>
    <lineage>
        <taxon>Bacteria</taxon>
        <taxon>Pseudomonadati</taxon>
        <taxon>Thermodesulfobacteriota</taxon>
        <taxon>Desulfuromonadia</taxon>
        <taxon>Desulfuromonadales</taxon>
        <taxon>Geopsychrobacteraceae</taxon>
        <taxon>Malonomonas</taxon>
    </lineage>
</organism>
<protein>
    <submittedName>
        <fullName evidence="1">Uncharacterized protein</fullName>
    </submittedName>
</protein>
<dbReference type="NCBIfam" id="NF045719">
    <property type="entry name" value="GSU3473_fam"/>
    <property type="match status" value="1"/>
</dbReference>
<sequence length="71" mass="8617">MMIPVVFNDGRERNATRDELQYLIVTKQIMSFKRTAGWVIVGRDKMRTKSKSRHVKKDRRKHTIYPQGYWY</sequence>
<dbReference type="Proteomes" id="UP000184171">
    <property type="component" value="Unassembled WGS sequence"/>
</dbReference>
<evidence type="ECO:0000313" key="2">
    <source>
        <dbReference type="Proteomes" id="UP000184171"/>
    </source>
</evidence>
<keyword evidence="2" id="KW-1185">Reference proteome</keyword>
<dbReference type="AlphaFoldDB" id="A0A1M6NVZ5"/>
<gene>
    <name evidence="1" type="ORF">SAMN02745165_03722</name>
</gene>
<reference evidence="1 2" key="1">
    <citation type="submission" date="2016-11" db="EMBL/GenBank/DDBJ databases">
        <authorList>
            <person name="Jaros S."/>
            <person name="Januszkiewicz K."/>
            <person name="Wedrychowicz H."/>
        </authorList>
    </citation>
    <scope>NUCLEOTIDE SEQUENCE [LARGE SCALE GENOMIC DNA]</scope>
    <source>
        <strain evidence="1 2">DSM 5091</strain>
    </source>
</reference>
<evidence type="ECO:0000313" key="1">
    <source>
        <dbReference type="EMBL" id="SHJ99818.1"/>
    </source>
</evidence>
<proteinExistence type="predicted"/>
<accession>A0A1M6NVZ5</accession>